<comment type="similarity">
    <text evidence="1">Belongs to the short-chain dehydrogenases/reductases (SDR) family.</text>
</comment>
<dbReference type="InterPro" id="IPR036291">
    <property type="entry name" value="NAD(P)-bd_dom_sf"/>
</dbReference>
<dbReference type="Proteomes" id="UP000298327">
    <property type="component" value="Unassembled WGS sequence"/>
</dbReference>
<dbReference type="EMBL" id="SEOQ01000145">
    <property type="protein sequence ID" value="TFY69125.1"/>
    <property type="molecule type" value="Genomic_DNA"/>
</dbReference>
<dbReference type="PANTHER" id="PTHR43391:SF14">
    <property type="entry name" value="DEHYDROGENASE_REDUCTASE SDR FAMILY PROTEIN 7-LIKE"/>
    <property type="match status" value="1"/>
</dbReference>
<dbReference type="InterPro" id="IPR002347">
    <property type="entry name" value="SDR_fam"/>
</dbReference>
<dbReference type="PRINTS" id="PR00081">
    <property type="entry name" value="GDHRDH"/>
</dbReference>
<keyword evidence="2" id="KW-0521">NADP</keyword>
<dbReference type="STRING" id="205917.A0A4Y9Z3C4"/>
<evidence type="ECO:0000256" key="2">
    <source>
        <dbReference type="ARBA" id="ARBA00022857"/>
    </source>
</evidence>
<gene>
    <name evidence="4" type="ORF">EVG20_g3288</name>
</gene>
<name>A0A4Y9Z3C4_9AGAM</name>
<accession>A0A4Y9Z3C4</accession>
<evidence type="ECO:0000256" key="1">
    <source>
        <dbReference type="ARBA" id="ARBA00006484"/>
    </source>
</evidence>
<organism evidence="4 5">
    <name type="scientific">Dentipellis fragilis</name>
    <dbReference type="NCBI Taxonomy" id="205917"/>
    <lineage>
        <taxon>Eukaryota</taxon>
        <taxon>Fungi</taxon>
        <taxon>Dikarya</taxon>
        <taxon>Basidiomycota</taxon>
        <taxon>Agaricomycotina</taxon>
        <taxon>Agaricomycetes</taxon>
        <taxon>Russulales</taxon>
        <taxon>Hericiaceae</taxon>
        <taxon>Dentipellis</taxon>
    </lineage>
</organism>
<dbReference type="OrthoDB" id="1933717at2759"/>
<evidence type="ECO:0000256" key="3">
    <source>
        <dbReference type="ARBA" id="ARBA00023002"/>
    </source>
</evidence>
<dbReference type="PANTHER" id="PTHR43391">
    <property type="entry name" value="RETINOL DEHYDROGENASE-RELATED"/>
    <property type="match status" value="1"/>
</dbReference>
<keyword evidence="3" id="KW-0560">Oxidoreductase</keyword>
<comment type="caution">
    <text evidence="4">The sequence shown here is derived from an EMBL/GenBank/DDBJ whole genome shotgun (WGS) entry which is preliminary data.</text>
</comment>
<reference evidence="4 5" key="1">
    <citation type="submission" date="2019-02" db="EMBL/GenBank/DDBJ databases">
        <title>Genome sequencing of the rare red list fungi Dentipellis fragilis.</title>
        <authorList>
            <person name="Buettner E."/>
            <person name="Kellner H."/>
        </authorList>
    </citation>
    <scope>NUCLEOTIDE SEQUENCE [LARGE SCALE GENOMIC DNA]</scope>
    <source>
        <strain evidence="4 5">DSM 105465</strain>
    </source>
</reference>
<evidence type="ECO:0000313" key="5">
    <source>
        <dbReference type="Proteomes" id="UP000298327"/>
    </source>
</evidence>
<dbReference type="GO" id="GO:0016491">
    <property type="term" value="F:oxidoreductase activity"/>
    <property type="evidence" value="ECO:0007669"/>
    <property type="project" value="UniProtKB-KW"/>
</dbReference>
<dbReference type="AlphaFoldDB" id="A0A4Y9Z3C4"/>
<protein>
    <recommendedName>
        <fullName evidence="6">NAD-P-binding protein</fullName>
    </recommendedName>
</protein>
<dbReference type="Gene3D" id="3.40.50.720">
    <property type="entry name" value="NAD(P)-binding Rossmann-like Domain"/>
    <property type="match status" value="1"/>
</dbReference>
<proteinExistence type="inferred from homology"/>
<evidence type="ECO:0008006" key="6">
    <source>
        <dbReference type="Google" id="ProtNLM"/>
    </source>
</evidence>
<evidence type="ECO:0000313" key="4">
    <source>
        <dbReference type="EMBL" id="TFY69125.1"/>
    </source>
</evidence>
<sequence>MVIFQYSDAALFRRGAQVEGDEFEVEPWRPRIPSAFCGPLNSANRVVRVNDMGSSTLANSTYKEAQLESLALVDQYCWWEDERLAVRRVEGRQAPAHWLTITYAKAGASLVLAARSQKALDEVKAKILSQVPSTDVLVVPTDVVDLAQIEAAVKAGSERFGKFDIVIANAGKGDGFDQSMTEKEPLEWWNMVEVNVRGVYNIAHFTLPYLSKVEGYFLVTSSIGSLLRMSNASPYSISKEAANVFVEYVALEFPNVKAFALHPGSVDTEMTRGANIVAEDNVQLASATFLYLTAGKADWLSGKFLFVNWDMDELQRDWKDKILEGNALVSRIVIPA</sequence>
<keyword evidence="5" id="KW-1185">Reference proteome</keyword>
<dbReference type="SUPFAM" id="SSF51735">
    <property type="entry name" value="NAD(P)-binding Rossmann-fold domains"/>
    <property type="match status" value="1"/>
</dbReference>
<dbReference type="Pfam" id="PF00106">
    <property type="entry name" value="adh_short"/>
    <property type="match status" value="1"/>
</dbReference>
<dbReference type="CDD" id="cd05233">
    <property type="entry name" value="SDR_c"/>
    <property type="match status" value="1"/>
</dbReference>